<dbReference type="InterPro" id="IPR000679">
    <property type="entry name" value="Znf_GATA"/>
</dbReference>
<evidence type="ECO:0000259" key="11">
    <source>
        <dbReference type="PROSITE" id="PS50114"/>
    </source>
</evidence>
<accession>A0ABP9ZA27</accession>
<comment type="subcellular location">
    <subcellularLocation>
        <location evidence="1">Nucleus</location>
    </subcellularLocation>
</comment>
<dbReference type="InterPro" id="IPR039355">
    <property type="entry name" value="Transcription_factor_GATA"/>
</dbReference>
<feature type="compositionally biased region" description="Polar residues" evidence="10">
    <location>
        <begin position="179"/>
        <end position="192"/>
    </location>
</feature>
<evidence type="ECO:0000313" key="13">
    <source>
        <dbReference type="Proteomes" id="UP001473302"/>
    </source>
</evidence>
<evidence type="ECO:0000256" key="7">
    <source>
        <dbReference type="ARBA" id="ARBA00023242"/>
    </source>
</evidence>
<organism evidence="12 13">
    <name type="scientific">Mucor flavus</name>
    <dbReference type="NCBI Taxonomy" id="439312"/>
    <lineage>
        <taxon>Eukaryota</taxon>
        <taxon>Fungi</taxon>
        <taxon>Fungi incertae sedis</taxon>
        <taxon>Mucoromycota</taxon>
        <taxon>Mucoromycotina</taxon>
        <taxon>Mucoromycetes</taxon>
        <taxon>Mucorales</taxon>
        <taxon>Mucorineae</taxon>
        <taxon>Mucoraceae</taxon>
        <taxon>Mucor</taxon>
    </lineage>
</organism>
<feature type="coiled-coil region" evidence="9">
    <location>
        <begin position="63"/>
        <end position="97"/>
    </location>
</feature>
<evidence type="ECO:0000256" key="6">
    <source>
        <dbReference type="ARBA" id="ARBA00023163"/>
    </source>
</evidence>
<dbReference type="CDD" id="cd00202">
    <property type="entry name" value="ZnF_GATA"/>
    <property type="match status" value="1"/>
</dbReference>
<sequence>MSLNPTKVPTKMDQLLSDSLLFPPPPPPAKQQEPDVNKKDPLASKVWRMYTKAKDTLPNGSRMENLTWRMMAMTLTKKKLQEEAAAAAKQKQDAMEIDQNVLHPTTPPAADDTTALLSSSAPPYTMLEFFKENQAQKQPQKQPFNALVSGSVRAFGPTTTTTTDHHVPRYTPVKRRSDFSSNRPLGNNSITIPSLDEEESVDHYSLDEEDFNHFSQSVPSRSYFMHNNQRNIMSDTNTSYLPPTYQDSTSPVRTPTLLQHSQYQHPTSPMNNSFYFDINHGGSLPEPTPPQSEQLVTNAGSLSFEDILNVYYNNNNGTVRTPEPFDPTAMMNLNLSSAGESATSSPPSASSPHSISSSDYHSQDEDEEDLKKTKYKKAKSISRQSNKAPHQTQCSNCQTTTTPLWRRDPQGHPLCNACGLFLKLHGAVRPLSLKTDVIKKRNRSSTTTVAATTTPHKQTSKTVKSYAKQKHVKSDEKLLIERRNTVNILPQRPVITRPSLIKRQRRTSDMEDTYQYATSPPTTESGSTPPADPASTNTAVYAILESIGIHLNNLPVELLPLIASAANYHAANKQRQQEQQKADVSALLYQHDVLMASSSQHYANPNYNSQQQHQQNNMQQYENNQQQSP</sequence>
<evidence type="ECO:0000313" key="12">
    <source>
        <dbReference type="EMBL" id="GAA5815909.1"/>
    </source>
</evidence>
<name>A0ABP9ZA27_9FUNG</name>
<feature type="compositionally biased region" description="Low complexity" evidence="10">
    <location>
        <begin position="518"/>
        <end position="529"/>
    </location>
</feature>
<feature type="compositionally biased region" description="Low complexity" evidence="10">
    <location>
        <begin position="604"/>
        <end position="629"/>
    </location>
</feature>
<dbReference type="PANTHER" id="PTHR10071:SF281">
    <property type="entry name" value="BOX A-BINDING FACTOR-RELATED"/>
    <property type="match status" value="1"/>
</dbReference>
<dbReference type="SUPFAM" id="SSF57716">
    <property type="entry name" value="Glucocorticoid receptor-like (DNA-binding domain)"/>
    <property type="match status" value="1"/>
</dbReference>
<feature type="region of interest" description="Disordered" evidence="10">
    <location>
        <begin position="601"/>
        <end position="629"/>
    </location>
</feature>
<dbReference type="PANTHER" id="PTHR10071">
    <property type="entry name" value="TRANSCRIPTION FACTOR GATA FAMILY MEMBER"/>
    <property type="match status" value="1"/>
</dbReference>
<feature type="compositionally biased region" description="Polar residues" evidence="10">
    <location>
        <begin position="381"/>
        <end position="390"/>
    </location>
</feature>
<dbReference type="PROSITE" id="PS50114">
    <property type="entry name" value="GATA_ZN_FINGER_2"/>
    <property type="match status" value="1"/>
</dbReference>
<feature type="region of interest" description="Disordered" evidence="10">
    <location>
        <begin position="497"/>
        <end position="534"/>
    </location>
</feature>
<dbReference type="Gene3D" id="3.30.50.10">
    <property type="entry name" value="Erythroid Transcription Factor GATA-1, subunit A"/>
    <property type="match status" value="1"/>
</dbReference>
<dbReference type="Pfam" id="PF00320">
    <property type="entry name" value="GATA"/>
    <property type="match status" value="1"/>
</dbReference>
<dbReference type="EMBL" id="BAABUK010000028">
    <property type="protein sequence ID" value="GAA5815909.1"/>
    <property type="molecule type" value="Genomic_DNA"/>
</dbReference>
<keyword evidence="4" id="KW-0862">Zinc</keyword>
<reference evidence="12 13" key="1">
    <citation type="submission" date="2024-04" db="EMBL/GenBank/DDBJ databases">
        <title>genome sequences of Mucor flavus KT1a and Helicostylum pulchrum KT1b strains isolated from the surface of a dry-aged beef.</title>
        <authorList>
            <person name="Toyotome T."/>
            <person name="Hosono M."/>
            <person name="Torimaru M."/>
            <person name="Fukuda K."/>
            <person name="Mikami N."/>
        </authorList>
    </citation>
    <scope>NUCLEOTIDE SEQUENCE [LARGE SCALE GENOMIC DNA]</scope>
    <source>
        <strain evidence="12 13">KT1a</strain>
    </source>
</reference>
<keyword evidence="9" id="KW-0175">Coiled coil</keyword>
<dbReference type="InterPro" id="IPR013860">
    <property type="entry name" value="AreA_GATA"/>
</dbReference>
<comment type="caution">
    <text evidence="12">The sequence shown here is derived from an EMBL/GenBank/DDBJ whole genome shotgun (WGS) entry which is preliminary data.</text>
</comment>
<evidence type="ECO:0000256" key="10">
    <source>
        <dbReference type="SAM" id="MobiDB-lite"/>
    </source>
</evidence>
<dbReference type="PRINTS" id="PR00619">
    <property type="entry name" value="GATAZNFINGER"/>
</dbReference>
<keyword evidence="2" id="KW-0479">Metal-binding</keyword>
<keyword evidence="3 8" id="KW-0863">Zinc-finger</keyword>
<keyword evidence="13" id="KW-1185">Reference proteome</keyword>
<evidence type="ECO:0000256" key="2">
    <source>
        <dbReference type="ARBA" id="ARBA00022723"/>
    </source>
</evidence>
<evidence type="ECO:0000256" key="5">
    <source>
        <dbReference type="ARBA" id="ARBA00023015"/>
    </source>
</evidence>
<dbReference type="Pfam" id="PF08550">
    <property type="entry name" value="GATA_AreA"/>
    <property type="match status" value="1"/>
</dbReference>
<feature type="region of interest" description="Disordered" evidence="10">
    <location>
        <begin position="174"/>
        <end position="198"/>
    </location>
</feature>
<evidence type="ECO:0000256" key="9">
    <source>
        <dbReference type="SAM" id="Coils"/>
    </source>
</evidence>
<proteinExistence type="predicted"/>
<keyword evidence="7" id="KW-0539">Nucleus</keyword>
<feature type="region of interest" description="Disordered" evidence="10">
    <location>
        <begin position="337"/>
        <end position="397"/>
    </location>
</feature>
<feature type="domain" description="GATA-type" evidence="11">
    <location>
        <begin position="393"/>
        <end position="441"/>
    </location>
</feature>
<evidence type="ECO:0000256" key="3">
    <source>
        <dbReference type="ARBA" id="ARBA00022771"/>
    </source>
</evidence>
<evidence type="ECO:0000256" key="1">
    <source>
        <dbReference type="ARBA" id="ARBA00004123"/>
    </source>
</evidence>
<protein>
    <recommendedName>
        <fullName evidence="11">GATA-type domain-containing protein</fullName>
    </recommendedName>
</protein>
<evidence type="ECO:0000256" key="8">
    <source>
        <dbReference type="PROSITE-ProRule" id="PRU00094"/>
    </source>
</evidence>
<dbReference type="PROSITE" id="PS00344">
    <property type="entry name" value="GATA_ZN_FINGER_1"/>
    <property type="match status" value="1"/>
</dbReference>
<dbReference type="InterPro" id="IPR013088">
    <property type="entry name" value="Znf_NHR/GATA"/>
</dbReference>
<dbReference type="Proteomes" id="UP001473302">
    <property type="component" value="Unassembled WGS sequence"/>
</dbReference>
<gene>
    <name evidence="12" type="ORF">MFLAVUS_009428</name>
</gene>
<keyword evidence="5" id="KW-0805">Transcription regulation</keyword>
<feature type="compositionally biased region" description="Low complexity" evidence="10">
    <location>
        <begin position="337"/>
        <end position="358"/>
    </location>
</feature>
<dbReference type="SMART" id="SM00401">
    <property type="entry name" value="ZnF_GATA"/>
    <property type="match status" value="1"/>
</dbReference>
<keyword evidence="6" id="KW-0804">Transcription</keyword>
<evidence type="ECO:0000256" key="4">
    <source>
        <dbReference type="ARBA" id="ARBA00022833"/>
    </source>
</evidence>
<feature type="region of interest" description="Disordered" evidence="10">
    <location>
        <begin position="1"/>
        <end position="40"/>
    </location>
</feature>